<evidence type="ECO:0008006" key="5">
    <source>
        <dbReference type="Google" id="ProtNLM"/>
    </source>
</evidence>
<feature type="region of interest" description="Disordered" evidence="1">
    <location>
        <begin position="1"/>
        <end position="34"/>
    </location>
</feature>
<dbReference type="Proteomes" id="UP001385951">
    <property type="component" value="Unassembled WGS sequence"/>
</dbReference>
<feature type="transmembrane region" description="Helical" evidence="2">
    <location>
        <begin position="42"/>
        <end position="62"/>
    </location>
</feature>
<keyword evidence="2" id="KW-0472">Membrane</keyword>
<dbReference type="AlphaFoldDB" id="A0AAW0G4H6"/>
<keyword evidence="2" id="KW-0812">Transmembrane</keyword>
<sequence>MRGASEYIQLSSSPEGFSDAGFEEAEKPEQSVRDHSNGHNGLIFWACIGALLSTTLSVILFARDLYLGTGQVPFQTTTGQALRRPSQYMNLDKILANSTHEFPPINNFPPVTFQINVGDSRRKMKEDERGRPTKLGAVYPDDRRILINSKFATIVQFRNIDYAMERCVLNITMPQKTDTFDPAVTLLDPSLVDIWTLDTPNELSRYIDGATTYAPKRKELLTTLTFSETSPNTFGEFHCPSGQFTTLELTCSPLMANCNVDFWQDRRARPLGGLHIIQHSSTVSPV</sequence>
<reference evidence="3 4" key="1">
    <citation type="submission" date="2022-09" db="EMBL/GenBank/DDBJ databases">
        <authorList>
            <person name="Palmer J.M."/>
        </authorList>
    </citation>
    <scope>NUCLEOTIDE SEQUENCE [LARGE SCALE GENOMIC DNA]</scope>
    <source>
        <strain evidence="3 4">DSM 7382</strain>
    </source>
</reference>
<protein>
    <recommendedName>
        <fullName evidence="5">Ubiquitin 3 binding protein But2 C-terminal domain-containing protein</fullName>
    </recommendedName>
</protein>
<accession>A0AAW0G4H6</accession>
<feature type="compositionally biased region" description="Basic and acidic residues" evidence="1">
    <location>
        <begin position="24"/>
        <end position="34"/>
    </location>
</feature>
<evidence type="ECO:0000313" key="3">
    <source>
        <dbReference type="EMBL" id="KAK7688221.1"/>
    </source>
</evidence>
<dbReference type="EMBL" id="JASBNA010000011">
    <property type="protein sequence ID" value="KAK7688221.1"/>
    <property type="molecule type" value="Genomic_DNA"/>
</dbReference>
<keyword evidence="2" id="KW-1133">Transmembrane helix</keyword>
<evidence type="ECO:0000313" key="4">
    <source>
        <dbReference type="Proteomes" id="UP001385951"/>
    </source>
</evidence>
<keyword evidence="4" id="KW-1185">Reference proteome</keyword>
<evidence type="ECO:0000256" key="1">
    <source>
        <dbReference type="SAM" id="MobiDB-lite"/>
    </source>
</evidence>
<organism evidence="3 4">
    <name type="scientific">Cerrena zonata</name>
    <dbReference type="NCBI Taxonomy" id="2478898"/>
    <lineage>
        <taxon>Eukaryota</taxon>
        <taxon>Fungi</taxon>
        <taxon>Dikarya</taxon>
        <taxon>Basidiomycota</taxon>
        <taxon>Agaricomycotina</taxon>
        <taxon>Agaricomycetes</taxon>
        <taxon>Polyporales</taxon>
        <taxon>Cerrenaceae</taxon>
        <taxon>Cerrena</taxon>
    </lineage>
</organism>
<gene>
    <name evidence="3" type="ORF">QCA50_008591</name>
</gene>
<evidence type="ECO:0000256" key="2">
    <source>
        <dbReference type="SAM" id="Phobius"/>
    </source>
</evidence>
<proteinExistence type="predicted"/>
<comment type="caution">
    <text evidence="3">The sequence shown here is derived from an EMBL/GenBank/DDBJ whole genome shotgun (WGS) entry which is preliminary data.</text>
</comment>
<name>A0AAW0G4H6_9APHY</name>